<keyword evidence="4" id="KW-0963">Cytoplasm</keyword>
<dbReference type="EMBL" id="LFZN01000085">
    <property type="protein sequence ID" value="KXS99841.1"/>
    <property type="molecule type" value="Genomic_DNA"/>
</dbReference>
<dbReference type="STRING" id="321146.A0A139HBM8"/>
<dbReference type="SUPFAM" id="SSF55469">
    <property type="entry name" value="FMN-dependent nitroreductase-like"/>
    <property type="match status" value="1"/>
</dbReference>
<keyword evidence="6" id="KW-0539">Nucleus</keyword>
<feature type="domain" description="Nitroreductase" evidence="7">
    <location>
        <begin position="534"/>
        <end position="702"/>
    </location>
</feature>
<evidence type="ECO:0000313" key="8">
    <source>
        <dbReference type="EMBL" id="KXS99841.1"/>
    </source>
</evidence>
<evidence type="ECO:0000313" key="9">
    <source>
        <dbReference type="Proteomes" id="UP000070133"/>
    </source>
</evidence>
<dbReference type="GO" id="GO:0016491">
    <property type="term" value="F:oxidoreductase activity"/>
    <property type="evidence" value="ECO:0007669"/>
    <property type="project" value="UniProtKB-KW"/>
</dbReference>
<dbReference type="Pfam" id="PF00881">
    <property type="entry name" value="Nitroreductase"/>
    <property type="match status" value="1"/>
</dbReference>
<comment type="caution">
    <text evidence="8">The sequence shown here is derived from an EMBL/GenBank/DDBJ whole genome shotgun (WGS) entry which is preliminary data.</text>
</comment>
<dbReference type="CDD" id="cd02140">
    <property type="entry name" value="Frm2-like"/>
    <property type="match status" value="1"/>
</dbReference>
<dbReference type="Proteomes" id="UP000070133">
    <property type="component" value="Unassembled WGS sequence"/>
</dbReference>
<evidence type="ECO:0000256" key="4">
    <source>
        <dbReference type="ARBA" id="ARBA00022490"/>
    </source>
</evidence>
<dbReference type="InterPro" id="IPR033877">
    <property type="entry name" value="Frm2/Hbn1"/>
</dbReference>
<dbReference type="Gene3D" id="3.40.109.10">
    <property type="entry name" value="NADH Oxidase"/>
    <property type="match status" value="1"/>
</dbReference>
<evidence type="ECO:0000256" key="6">
    <source>
        <dbReference type="ARBA" id="ARBA00023242"/>
    </source>
</evidence>
<dbReference type="AlphaFoldDB" id="A0A139HBM8"/>
<dbReference type="OrthoDB" id="6357136at2759"/>
<dbReference type="InterPro" id="IPR000415">
    <property type="entry name" value="Nitroreductase-like"/>
</dbReference>
<protein>
    <recommendedName>
        <fullName evidence="7">Nitroreductase domain-containing protein</fullName>
    </recommendedName>
</protein>
<keyword evidence="9" id="KW-1185">Reference proteome</keyword>
<evidence type="ECO:0000256" key="3">
    <source>
        <dbReference type="ARBA" id="ARBA00007118"/>
    </source>
</evidence>
<reference evidence="8 9" key="1">
    <citation type="submission" date="2015-07" db="EMBL/GenBank/DDBJ databases">
        <title>Comparative genomics of the Sigatoka disease complex on banana suggests a link between parallel evolutionary changes in Pseudocercospora fijiensis and Pseudocercospora eumusae and increased virulence on the banana host.</title>
        <authorList>
            <person name="Chang T.-C."/>
            <person name="Salvucci A."/>
            <person name="Crous P.W."/>
            <person name="Stergiopoulos I."/>
        </authorList>
    </citation>
    <scope>NUCLEOTIDE SEQUENCE [LARGE SCALE GENOMIC DNA]</scope>
    <source>
        <strain evidence="8 9">CBS 114824</strain>
    </source>
</reference>
<accession>A0A139HBM8</accession>
<sequence>MATSTYPKSTALFSHSRLKIDPPIATNAIKNFDRATIRADADKTRIVVHSRFPSLATRFLELKTTHGSRYEKSLYAGLSWRQLTSRLIEKRPLVFMGSSDHTLLRSGQTIRHPDQQWDRNGTDDQHMNEDLMLEEYLSYDEIMLSSLIGVSGPSFFINDGARTNCGVLGKPGIFEERGVIVGLVGARFERPDRMDSVFMLPPVRDPKQHPAVTAAFMEFFQATRSSEAEFDFAVYRARMRITADLLLHEAHSRSVEDGSHRKAYVYVVGLGLGVWQHNLEQANTYAQAFADAMLNLPSDHRVGKIDFAYISRISPSTQEELVSLGQRLGIEIVFSKRNPAAKLKGKDADMLLVLSYAWDGNAFPGNEYWQGSLMGSGDPVSLRIGKLAIKCGIFSLVPQYCHGATDYAHSDTVEERQVTDDGVLVAVSIASSTFSLESHGDSQQLAMHSFSPTRILLALSALALAYLFTVLPLHEADDMQATPLLLKRFTRVLPTSLQNALTLRAPLPATTKTFSRNFSSTMAGYDSLTFKDAVKNRRTIYSLTKKSSVSDERIKEIVTQAIHDVPSSFNSQSARLVVLFKEEHDKFWDVVTTILKAHVPEDKWEHTGQRMDMFKGAYGTILFYEDPEPIKALQSKFPNYADKFPQWSEHTSAMHQYEVWTALEAEGLGANLQHYNPLPDQKASEIWNVPLEWSLKAQLVFGDPAEGSREKLAEKKQEPLEKRVFFHGA</sequence>
<dbReference type="PANTHER" id="PTHR43035">
    <property type="entry name" value="FATTY ACID REPRESSION MUTANT PROTEIN 2-RELATED"/>
    <property type="match status" value="1"/>
</dbReference>
<dbReference type="GO" id="GO:0005634">
    <property type="term" value="C:nucleus"/>
    <property type="evidence" value="ECO:0007669"/>
    <property type="project" value="UniProtKB-SubCell"/>
</dbReference>
<keyword evidence="5" id="KW-0560">Oxidoreductase</keyword>
<comment type="subcellular location">
    <subcellularLocation>
        <location evidence="2">Cytoplasm</location>
    </subcellularLocation>
    <subcellularLocation>
        <location evidence="1">Nucleus</location>
    </subcellularLocation>
</comment>
<dbReference type="InterPro" id="IPR032063">
    <property type="entry name" value="MavL-like"/>
</dbReference>
<evidence type="ECO:0000256" key="2">
    <source>
        <dbReference type="ARBA" id="ARBA00004496"/>
    </source>
</evidence>
<dbReference type="Pfam" id="PF16062">
    <property type="entry name" value="MavL-like"/>
    <property type="match status" value="2"/>
</dbReference>
<evidence type="ECO:0000256" key="1">
    <source>
        <dbReference type="ARBA" id="ARBA00004123"/>
    </source>
</evidence>
<dbReference type="GO" id="GO:0034599">
    <property type="term" value="P:cellular response to oxidative stress"/>
    <property type="evidence" value="ECO:0007669"/>
    <property type="project" value="InterPro"/>
</dbReference>
<dbReference type="FunFam" id="3.40.109.10:FF:000001">
    <property type="entry name" value="Nitroreductase family"/>
    <property type="match status" value="1"/>
</dbReference>
<name>A0A139HBM8_9PEZI</name>
<comment type="similarity">
    <text evidence="3">Belongs to the nitroreductase family.</text>
</comment>
<evidence type="ECO:0000259" key="7">
    <source>
        <dbReference type="Pfam" id="PF00881"/>
    </source>
</evidence>
<organism evidence="8 9">
    <name type="scientific">Pseudocercospora eumusae</name>
    <dbReference type="NCBI Taxonomy" id="321146"/>
    <lineage>
        <taxon>Eukaryota</taxon>
        <taxon>Fungi</taxon>
        <taxon>Dikarya</taxon>
        <taxon>Ascomycota</taxon>
        <taxon>Pezizomycotina</taxon>
        <taxon>Dothideomycetes</taxon>
        <taxon>Dothideomycetidae</taxon>
        <taxon>Mycosphaerellales</taxon>
        <taxon>Mycosphaerellaceae</taxon>
        <taxon>Pseudocercospora</taxon>
    </lineage>
</organism>
<gene>
    <name evidence="8" type="ORF">AC578_8893</name>
</gene>
<dbReference type="GO" id="GO:0005737">
    <property type="term" value="C:cytoplasm"/>
    <property type="evidence" value="ECO:0007669"/>
    <property type="project" value="UniProtKB-SubCell"/>
</dbReference>
<dbReference type="PANTHER" id="PTHR43035:SF1">
    <property type="entry name" value="FATTY ACID REPRESSION MUTANT PROTEIN 2-RELATED"/>
    <property type="match status" value="1"/>
</dbReference>
<dbReference type="InterPro" id="IPR029479">
    <property type="entry name" value="Nitroreductase"/>
</dbReference>
<proteinExistence type="inferred from homology"/>
<evidence type="ECO:0000256" key="5">
    <source>
        <dbReference type="ARBA" id="ARBA00023002"/>
    </source>
</evidence>